<feature type="non-terminal residue" evidence="5">
    <location>
        <position position="1"/>
    </location>
</feature>
<feature type="domain" description="RCK C-terminal" evidence="4">
    <location>
        <begin position="116"/>
        <end position="196"/>
    </location>
</feature>
<dbReference type="Proteomes" id="UP000824267">
    <property type="component" value="Unassembled WGS sequence"/>
</dbReference>
<reference evidence="5" key="2">
    <citation type="submission" date="2021-04" db="EMBL/GenBank/DDBJ databases">
        <authorList>
            <person name="Gilroy R."/>
        </authorList>
    </citation>
    <scope>NUCLEOTIDE SEQUENCE</scope>
    <source>
        <strain evidence="5">Gambia16-930</strain>
    </source>
</reference>
<reference evidence="5" key="1">
    <citation type="journal article" date="2021" name="PeerJ">
        <title>Extensive microbial diversity within the chicken gut microbiome revealed by metagenomics and culture.</title>
        <authorList>
            <person name="Gilroy R."/>
            <person name="Ravi A."/>
            <person name="Getino M."/>
            <person name="Pursley I."/>
            <person name="Horton D.L."/>
            <person name="Alikhan N.F."/>
            <person name="Baker D."/>
            <person name="Gharbi K."/>
            <person name="Hall N."/>
            <person name="Watson M."/>
            <person name="Adriaenssens E.M."/>
            <person name="Foster-Nyarko E."/>
            <person name="Jarju S."/>
            <person name="Secka A."/>
            <person name="Antonio M."/>
            <person name="Oren A."/>
            <person name="Chaudhuri R.R."/>
            <person name="La Ragione R."/>
            <person name="Hildebrand F."/>
            <person name="Pallen M.J."/>
        </authorList>
    </citation>
    <scope>NUCLEOTIDE SEQUENCE</scope>
    <source>
        <strain evidence="5">Gambia16-930</strain>
    </source>
</reference>
<dbReference type="PROSITE" id="PS51202">
    <property type="entry name" value="RCK_C"/>
    <property type="match status" value="1"/>
</dbReference>
<dbReference type="Gene3D" id="3.30.70.1450">
    <property type="entry name" value="Regulator of K+ conductance, C-terminal domain"/>
    <property type="match status" value="1"/>
</dbReference>
<comment type="caution">
    <text evidence="5">The sequence shown here is derived from an EMBL/GenBank/DDBJ whole genome shotgun (WGS) entry which is preliminary data.</text>
</comment>
<dbReference type="PANTHER" id="PTHR43833:SF5">
    <property type="entry name" value="TRK SYSTEM POTASSIUM UPTAKE PROTEIN TRKA"/>
    <property type="match status" value="1"/>
</dbReference>
<dbReference type="AlphaFoldDB" id="A0A9D1RG24"/>
<dbReference type="Pfam" id="PF02254">
    <property type="entry name" value="TrkA_N"/>
    <property type="match status" value="1"/>
</dbReference>
<dbReference type="InterPro" id="IPR050721">
    <property type="entry name" value="Trk_Ktr_HKT_K-transport"/>
</dbReference>
<dbReference type="GO" id="GO:0008324">
    <property type="term" value="F:monoatomic cation transmembrane transporter activity"/>
    <property type="evidence" value="ECO:0007669"/>
    <property type="project" value="InterPro"/>
</dbReference>
<name>A0A9D1RG24_9BACT</name>
<dbReference type="SUPFAM" id="SSF51735">
    <property type="entry name" value="NAD(P)-binding Rossmann-fold domains"/>
    <property type="match status" value="1"/>
</dbReference>
<keyword evidence="1" id="KW-0813">Transport</keyword>
<dbReference type="InterPro" id="IPR036721">
    <property type="entry name" value="RCK_C_sf"/>
</dbReference>
<dbReference type="Gene3D" id="3.40.50.720">
    <property type="entry name" value="NAD(P)-binding Rossmann-like Domain"/>
    <property type="match status" value="1"/>
</dbReference>
<accession>A0A9D1RG24</accession>
<keyword evidence="2" id="KW-0406">Ion transport</keyword>
<gene>
    <name evidence="5" type="ORF">IAC47_03020</name>
</gene>
<evidence type="ECO:0000313" key="6">
    <source>
        <dbReference type="Proteomes" id="UP000824267"/>
    </source>
</evidence>
<sequence>NDMNLKIIEKSRERCLELVDDLSKTMIINGNGNDISLLMDEGIMDMDAFIAVTGSTETNILSCLHAHKQGVKKTIALVENVSYIDVSQEIGIDTIINKKLITASYIARFTLAANVTSSKWLSGIDAEVVEVLVKEGAPITKRQIMRLDLPEGVSIGGVIRSNVAYIAKGDFQIQPGDKVVAFTIPESANKLMKLFN</sequence>
<dbReference type="SUPFAM" id="SSF116726">
    <property type="entry name" value="TrkA C-terminal domain-like"/>
    <property type="match status" value="1"/>
</dbReference>
<dbReference type="GO" id="GO:0006813">
    <property type="term" value="P:potassium ion transport"/>
    <property type="evidence" value="ECO:0007669"/>
    <property type="project" value="InterPro"/>
</dbReference>
<evidence type="ECO:0000259" key="4">
    <source>
        <dbReference type="PROSITE" id="PS51202"/>
    </source>
</evidence>
<evidence type="ECO:0000256" key="2">
    <source>
        <dbReference type="ARBA" id="ARBA00023065"/>
    </source>
</evidence>
<protein>
    <submittedName>
        <fullName evidence="5">NAD-binding protein</fullName>
    </submittedName>
</protein>
<dbReference type="InterPro" id="IPR036291">
    <property type="entry name" value="NAD(P)-bd_dom_sf"/>
</dbReference>
<evidence type="ECO:0000313" key="5">
    <source>
        <dbReference type="EMBL" id="HIW87229.1"/>
    </source>
</evidence>
<dbReference type="InterPro" id="IPR003148">
    <property type="entry name" value="RCK_N"/>
</dbReference>
<dbReference type="EMBL" id="DXGG01000104">
    <property type="protein sequence ID" value="HIW87229.1"/>
    <property type="molecule type" value="Genomic_DNA"/>
</dbReference>
<feature type="domain" description="RCK N-terminal" evidence="3">
    <location>
        <begin position="1"/>
        <end position="96"/>
    </location>
</feature>
<dbReference type="InterPro" id="IPR006037">
    <property type="entry name" value="RCK_C"/>
</dbReference>
<proteinExistence type="predicted"/>
<dbReference type="PROSITE" id="PS51201">
    <property type="entry name" value="RCK_N"/>
    <property type="match status" value="1"/>
</dbReference>
<dbReference type="Pfam" id="PF02080">
    <property type="entry name" value="TrkA_C"/>
    <property type="match status" value="1"/>
</dbReference>
<dbReference type="PANTHER" id="PTHR43833">
    <property type="entry name" value="POTASSIUM CHANNEL PROTEIN 2-RELATED-RELATED"/>
    <property type="match status" value="1"/>
</dbReference>
<evidence type="ECO:0000259" key="3">
    <source>
        <dbReference type="PROSITE" id="PS51201"/>
    </source>
</evidence>
<evidence type="ECO:0000256" key="1">
    <source>
        <dbReference type="ARBA" id="ARBA00022448"/>
    </source>
</evidence>
<organism evidence="5 6">
    <name type="scientific">Candidatus Onthomorpha intestinigallinarum</name>
    <dbReference type="NCBI Taxonomy" id="2840880"/>
    <lineage>
        <taxon>Bacteria</taxon>
        <taxon>Pseudomonadati</taxon>
        <taxon>Bacteroidota</taxon>
        <taxon>Bacteroidia</taxon>
        <taxon>Bacteroidales</taxon>
        <taxon>Candidatus Onthomorpha</taxon>
    </lineage>
</organism>